<dbReference type="InterPro" id="IPR057708">
    <property type="entry name" value="DUF7948"/>
</dbReference>
<dbReference type="Pfam" id="PF25778">
    <property type="entry name" value="DUF7948"/>
    <property type="match status" value="1"/>
</dbReference>
<name>A0AAU8FGG3_9BACT</name>
<dbReference type="InterPro" id="IPR052918">
    <property type="entry name" value="Motility_Chemotaxis_Reg"/>
</dbReference>
<organism evidence="4">
    <name type="scientific">Dyadobacter sp. 676</name>
    <dbReference type="NCBI Taxonomy" id="3088362"/>
    <lineage>
        <taxon>Bacteria</taxon>
        <taxon>Pseudomonadati</taxon>
        <taxon>Bacteroidota</taxon>
        <taxon>Cytophagia</taxon>
        <taxon>Cytophagales</taxon>
        <taxon>Spirosomataceae</taxon>
        <taxon>Dyadobacter</taxon>
    </lineage>
</organism>
<feature type="region of interest" description="Disordered" evidence="1">
    <location>
        <begin position="22"/>
        <end position="42"/>
    </location>
</feature>
<proteinExistence type="predicted"/>
<keyword evidence="2" id="KW-0732">Signal</keyword>
<sequence>MQKRFLLFLALWGWTTYAATAQAPAVPPPPQRPAEQVSKDKMSQWLKDAAGAGFTENRGQLVNQAGKPNKAVKYLLSMPGLKVQLRQTGFSYDTYTTKNKFHRVDIELLGANPAAAMTTGPAVSEPVNVVNGNGEFYGIHKFQTVTYRDVYPGIDLEFVARKGTDKPVEYNFIVRPGADASQIRLKYKGANQTVLKNGRVVMALNHGALNEHIPASWIDQTGQKVSVRYKATGADVYAFHVPSYDRTKTLVIDPTPQLEWATYYGGTAVDQIAAVATDASGNIYVTGNTASSFGIATAGAYDGSYGGGVTGTTPNEDAFLAKFNSAGQRIWATYYGGAGRDLASALAVHGNVLYIGGTTTSTGMATAGAHQTAQTAANQNTGFLARFDATTGQRTWGSYFGGSMPFFPSRIVVDNQNNFYAYGSIITGTQTPTGVDIATPGTFRPNLPATIVINQIQSALVKFNDAGVRQWGTYVDFSQVFAGPPLTSTISYLGAMDLDADGQVYVSGATTNTDLAANAPPRTNQVRIHGCFSSENR</sequence>
<dbReference type="EMBL" id="CP159289">
    <property type="protein sequence ID" value="XCH23684.1"/>
    <property type="molecule type" value="Genomic_DNA"/>
</dbReference>
<dbReference type="AlphaFoldDB" id="A0AAU8FGG3"/>
<feature type="domain" description="DUF7948" evidence="3">
    <location>
        <begin position="54"/>
        <end position="255"/>
    </location>
</feature>
<feature type="signal peptide" evidence="2">
    <location>
        <begin position="1"/>
        <end position="21"/>
    </location>
</feature>
<accession>A0AAU8FGG3</accession>
<dbReference type="Pfam" id="PF06739">
    <property type="entry name" value="SBBP"/>
    <property type="match status" value="1"/>
</dbReference>
<evidence type="ECO:0000259" key="3">
    <source>
        <dbReference type="Pfam" id="PF25778"/>
    </source>
</evidence>
<dbReference type="InterPro" id="IPR010620">
    <property type="entry name" value="SBBP_repeat"/>
</dbReference>
<evidence type="ECO:0000256" key="1">
    <source>
        <dbReference type="SAM" id="MobiDB-lite"/>
    </source>
</evidence>
<reference evidence="4" key="1">
    <citation type="submission" date="2024-06" db="EMBL/GenBank/DDBJ databases">
        <title>Sequencing and assembly of the genome of Dyadobacter sp. strain 676, a symbiont of Cyamopsis tetragonoloba.</title>
        <authorList>
            <person name="Guro P."/>
            <person name="Sazanova A."/>
            <person name="Kuznetsova I."/>
            <person name="Belimov A."/>
            <person name="Safronova V."/>
        </authorList>
    </citation>
    <scope>NUCLEOTIDE SEQUENCE</scope>
    <source>
        <strain evidence="4">676</strain>
    </source>
</reference>
<dbReference type="RefSeq" id="WP_353719008.1">
    <property type="nucleotide sequence ID" value="NZ_CP159289.1"/>
</dbReference>
<protein>
    <submittedName>
        <fullName evidence="4">SBBP repeat-containing protein</fullName>
    </submittedName>
</protein>
<dbReference type="PANTHER" id="PTHR35580">
    <property type="entry name" value="CELL SURFACE GLYCOPROTEIN (S-LAYER PROTEIN)-LIKE PROTEIN"/>
    <property type="match status" value="1"/>
</dbReference>
<evidence type="ECO:0000313" key="4">
    <source>
        <dbReference type="EMBL" id="XCH23684.1"/>
    </source>
</evidence>
<dbReference type="PANTHER" id="PTHR35580:SF1">
    <property type="entry name" value="PHYTASE-LIKE DOMAIN-CONTAINING PROTEIN"/>
    <property type="match status" value="1"/>
</dbReference>
<evidence type="ECO:0000256" key="2">
    <source>
        <dbReference type="SAM" id="SignalP"/>
    </source>
</evidence>
<feature type="chain" id="PRO_5043571717" evidence="2">
    <location>
        <begin position="22"/>
        <end position="537"/>
    </location>
</feature>
<gene>
    <name evidence="4" type="ORF">ABV298_25775</name>
</gene>